<keyword evidence="2" id="KW-1185">Reference proteome</keyword>
<dbReference type="GO" id="GO:0005078">
    <property type="term" value="F:MAP-kinase scaffold activity"/>
    <property type="evidence" value="ECO:0007669"/>
    <property type="project" value="InterPro"/>
</dbReference>
<dbReference type="GO" id="GO:0019894">
    <property type="term" value="F:kinesin binding"/>
    <property type="evidence" value="ECO:0007669"/>
    <property type="project" value="TreeGrafter"/>
</dbReference>
<dbReference type="Proteomes" id="UP000005237">
    <property type="component" value="Unassembled WGS sequence"/>
</dbReference>
<dbReference type="GO" id="GO:0016192">
    <property type="term" value="P:vesicle-mediated transport"/>
    <property type="evidence" value="ECO:0007669"/>
    <property type="project" value="TreeGrafter"/>
</dbReference>
<name>A0A8R1EJX8_CAEJA</name>
<proteinExistence type="predicted"/>
<evidence type="ECO:0000313" key="2">
    <source>
        <dbReference type="Proteomes" id="UP000005237"/>
    </source>
</evidence>
<dbReference type="AlphaFoldDB" id="A0A8R1EJX8"/>
<protein>
    <submittedName>
        <fullName evidence="1">Uncharacterized protein</fullName>
    </submittedName>
</protein>
<dbReference type="GO" id="GO:0030159">
    <property type="term" value="F:signaling receptor complex adaptor activity"/>
    <property type="evidence" value="ECO:0007669"/>
    <property type="project" value="TreeGrafter"/>
</dbReference>
<organism evidence="1 2">
    <name type="scientific">Caenorhabditis japonica</name>
    <dbReference type="NCBI Taxonomy" id="281687"/>
    <lineage>
        <taxon>Eukaryota</taxon>
        <taxon>Metazoa</taxon>
        <taxon>Ecdysozoa</taxon>
        <taxon>Nematoda</taxon>
        <taxon>Chromadorea</taxon>
        <taxon>Rhabditida</taxon>
        <taxon>Rhabditina</taxon>
        <taxon>Rhabditomorpha</taxon>
        <taxon>Rhabditoidea</taxon>
        <taxon>Rhabditidae</taxon>
        <taxon>Peloderinae</taxon>
        <taxon>Caenorhabditis</taxon>
    </lineage>
</organism>
<sequence>MSCRISERRAAERREQYKLVREHVKKEDGRIEAYGWSFPNVDADVSSVPIPVCCRPLLDNEPSLKIWCATGVVLRGGRDEKGQWIIGDPIYFAPASMKKPKTSNSRSELEDEIKRARNLDARESELDEWQSSSLVWVASSNQGKSLIAVFDANNPNNIIETFPACDSHLLCIQAVSGVMEGEPEMNEEQSKKYLSGGGKIKDLPEGLDGPDLGACEWVELRKMEDSEDGVPTYCSNDMKPSPKRTRDFSISEVAPVEEVPVKGWCEKLEICHFLNNGVNHQSVF</sequence>
<dbReference type="PANTHER" id="PTHR13886">
    <property type="entry name" value="JNK/SAPK-ASSOCIATED PROTEIN"/>
    <property type="match status" value="1"/>
</dbReference>
<reference evidence="2" key="1">
    <citation type="submission" date="2010-08" db="EMBL/GenBank/DDBJ databases">
        <authorList>
            <consortium name="Caenorhabditis japonica Sequencing Consortium"/>
            <person name="Wilson R.K."/>
        </authorList>
    </citation>
    <scope>NUCLEOTIDE SEQUENCE [LARGE SCALE GENOMIC DNA]</scope>
    <source>
        <strain evidence="2">DF5081</strain>
    </source>
</reference>
<accession>A0A8R1EJX8</accession>
<dbReference type="PANTHER" id="PTHR13886:SF4">
    <property type="entry name" value="JNK-INTERACTING PROTEIN 3"/>
    <property type="match status" value="1"/>
</dbReference>
<dbReference type="EnsemblMetazoa" id="CJA37006a.1">
    <property type="protein sequence ID" value="CJA37006a.1"/>
    <property type="gene ID" value="WBGene00212853"/>
</dbReference>
<evidence type="ECO:0000313" key="1">
    <source>
        <dbReference type="EnsemblMetazoa" id="CJA37006a.1"/>
    </source>
</evidence>
<dbReference type="GO" id="GO:0008432">
    <property type="term" value="F:JUN kinase binding"/>
    <property type="evidence" value="ECO:0007669"/>
    <property type="project" value="TreeGrafter"/>
</dbReference>
<dbReference type="InterPro" id="IPR039911">
    <property type="entry name" value="JIP3/JIP4"/>
</dbReference>
<reference evidence="1" key="2">
    <citation type="submission" date="2022-06" db="UniProtKB">
        <authorList>
            <consortium name="EnsemblMetazoa"/>
        </authorList>
    </citation>
    <scope>IDENTIFICATION</scope>
    <source>
        <strain evidence="1">DF5081</strain>
    </source>
</reference>
<dbReference type="GO" id="GO:0005737">
    <property type="term" value="C:cytoplasm"/>
    <property type="evidence" value="ECO:0007669"/>
    <property type="project" value="TreeGrafter"/>
</dbReference>